<evidence type="ECO:0000313" key="2">
    <source>
        <dbReference type="Proteomes" id="UP000823775"/>
    </source>
</evidence>
<reference evidence="1 2" key="1">
    <citation type="journal article" date="2021" name="BMC Genomics">
        <title>Datura genome reveals duplications of psychoactive alkaloid biosynthetic genes and high mutation rate following tissue culture.</title>
        <authorList>
            <person name="Rajewski A."/>
            <person name="Carter-House D."/>
            <person name="Stajich J."/>
            <person name="Litt A."/>
        </authorList>
    </citation>
    <scope>NUCLEOTIDE SEQUENCE [LARGE SCALE GENOMIC DNA]</scope>
    <source>
        <strain evidence="1">AR-01</strain>
    </source>
</reference>
<organism evidence="1 2">
    <name type="scientific">Datura stramonium</name>
    <name type="common">Jimsonweed</name>
    <name type="synonym">Common thornapple</name>
    <dbReference type="NCBI Taxonomy" id="4076"/>
    <lineage>
        <taxon>Eukaryota</taxon>
        <taxon>Viridiplantae</taxon>
        <taxon>Streptophyta</taxon>
        <taxon>Embryophyta</taxon>
        <taxon>Tracheophyta</taxon>
        <taxon>Spermatophyta</taxon>
        <taxon>Magnoliopsida</taxon>
        <taxon>eudicotyledons</taxon>
        <taxon>Gunneridae</taxon>
        <taxon>Pentapetalae</taxon>
        <taxon>asterids</taxon>
        <taxon>lamiids</taxon>
        <taxon>Solanales</taxon>
        <taxon>Solanaceae</taxon>
        <taxon>Solanoideae</taxon>
        <taxon>Datureae</taxon>
        <taxon>Datura</taxon>
    </lineage>
</organism>
<keyword evidence="2" id="KW-1185">Reference proteome</keyword>
<sequence>MQKLSCVRKIGFMVIMDKAIERFLVNVRFFVSGCRCWRITGDRLPKDEIERDKIKVITTKVKPFESIILWLKSS</sequence>
<accession>A0ABS8T8S8</accession>
<comment type="caution">
    <text evidence="1">The sequence shown here is derived from an EMBL/GenBank/DDBJ whole genome shotgun (WGS) entry which is preliminary data.</text>
</comment>
<name>A0ABS8T8S8_DATST</name>
<gene>
    <name evidence="1" type="ORF">HAX54_004769</name>
</gene>
<proteinExistence type="predicted"/>
<evidence type="ECO:0000313" key="1">
    <source>
        <dbReference type="EMBL" id="MCD7467361.1"/>
    </source>
</evidence>
<protein>
    <submittedName>
        <fullName evidence="1">Uncharacterized protein</fullName>
    </submittedName>
</protein>
<dbReference type="EMBL" id="JACEIK010001223">
    <property type="protein sequence ID" value="MCD7467361.1"/>
    <property type="molecule type" value="Genomic_DNA"/>
</dbReference>
<dbReference type="Proteomes" id="UP000823775">
    <property type="component" value="Unassembled WGS sequence"/>
</dbReference>